<sequence length="177" mass="18814">MLACALGASCAAAADIATPSGMLSLEVPAGYTELTAEELQSKFGRHGRVPLKAYGNARRSSTVAVTWSQMKQPLTEERLPELKAAMEGMLPRLTPGLEFKNSQMVTVGERAWVLLDSTAPAVDTEVRNLMYLTDLGGHMVAVNYNATLADYPAQVGAFAASARSLRVRETPGGAASR</sequence>
<name>A0A7H0HLC2_9BURK</name>
<keyword evidence="2" id="KW-1185">Reference proteome</keyword>
<reference evidence="1 2" key="1">
    <citation type="submission" date="2020-08" db="EMBL/GenBank/DDBJ databases">
        <title>Genome sequence of Acidovorax monticola KACC 19171T.</title>
        <authorList>
            <person name="Hyun D.-W."/>
            <person name="Bae J.-W."/>
        </authorList>
    </citation>
    <scope>NUCLEOTIDE SEQUENCE [LARGE SCALE GENOMIC DNA]</scope>
    <source>
        <strain evidence="1 2">KACC 19171</strain>
    </source>
</reference>
<evidence type="ECO:0000313" key="2">
    <source>
        <dbReference type="Proteomes" id="UP000516057"/>
    </source>
</evidence>
<gene>
    <name evidence="1" type="ORF">H9L24_10520</name>
</gene>
<proteinExistence type="predicted"/>
<dbReference type="KEGG" id="amon:H9L24_10520"/>
<evidence type="ECO:0000313" key="1">
    <source>
        <dbReference type="EMBL" id="QNP61338.1"/>
    </source>
</evidence>
<dbReference type="AlphaFoldDB" id="A0A7H0HLC2"/>
<organism evidence="1 2">
    <name type="scientific">Paenacidovorax monticola</name>
    <dbReference type="NCBI Taxonomy" id="1926868"/>
    <lineage>
        <taxon>Bacteria</taxon>
        <taxon>Pseudomonadati</taxon>
        <taxon>Pseudomonadota</taxon>
        <taxon>Betaproteobacteria</taxon>
        <taxon>Burkholderiales</taxon>
        <taxon>Comamonadaceae</taxon>
        <taxon>Paenacidovorax</taxon>
    </lineage>
</organism>
<evidence type="ECO:0008006" key="3">
    <source>
        <dbReference type="Google" id="ProtNLM"/>
    </source>
</evidence>
<dbReference type="EMBL" id="CP060790">
    <property type="protein sequence ID" value="QNP61338.1"/>
    <property type="molecule type" value="Genomic_DNA"/>
</dbReference>
<dbReference type="Gene3D" id="3.40.1000.10">
    <property type="entry name" value="Mog1/PsbP, alpha/beta/alpha sandwich"/>
    <property type="match status" value="1"/>
</dbReference>
<accession>A0A7H0HLC2</accession>
<dbReference type="Proteomes" id="UP000516057">
    <property type="component" value="Chromosome"/>
</dbReference>
<protein>
    <recommendedName>
        <fullName evidence="3">DUF1795 domain-containing protein</fullName>
    </recommendedName>
</protein>